<dbReference type="SUPFAM" id="SSF56672">
    <property type="entry name" value="DNA/RNA polymerases"/>
    <property type="match status" value="1"/>
</dbReference>
<proteinExistence type="predicted"/>
<name>A0A8H5M0Z8_9AGAR</name>
<dbReference type="Proteomes" id="UP000565441">
    <property type="component" value="Unassembled WGS sequence"/>
</dbReference>
<organism evidence="3 4">
    <name type="scientific">Tricholomella constricta</name>
    <dbReference type="NCBI Taxonomy" id="117010"/>
    <lineage>
        <taxon>Eukaryota</taxon>
        <taxon>Fungi</taxon>
        <taxon>Dikarya</taxon>
        <taxon>Basidiomycota</taxon>
        <taxon>Agaricomycotina</taxon>
        <taxon>Agaricomycetes</taxon>
        <taxon>Agaricomycetidae</taxon>
        <taxon>Agaricales</taxon>
        <taxon>Tricholomatineae</taxon>
        <taxon>Lyophyllaceae</taxon>
        <taxon>Tricholomella</taxon>
    </lineage>
</organism>
<comment type="caution">
    <text evidence="3">The sequence shown here is derived from an EMBL/GenBank/DDBJ whole genome shotgun (WGS) entry which is preliminary data.</text>
</comment>
<accession>A0A8H5M0Z8</accession>
<dbReference type="OrthoDB" id="2205812at2759"/>
<dbReference type="PANTHER" id="PTHR31635:SF196">
    <property type="entry name" value="REVERSE TRANSCRIPTASE DOMAIN-CONTAINING PROTEIN-RELATED"/>
    <property type="match status" value="1"/>
</dbReference>
<dbReference type="EMBL" id="JAACJP010000026">
    <property type="protein sequence ID" value="KAF5376898.1"/>
    <property type="molecule type" value="Genomic_DNA"/>
</dbReference>
<evidence type="ECO:0000259" key="2">
    <source>
        <dbReference type="PROSITE" id="PS50878"/>
    </source>
</evidence>
<sequence>MAKIAKNYHENLQKQGTPEGINLENETRDVLRHLNKKMAEQDKIELAQQICKQDVRQAIRDLPKGKSPGIDSLTHELWLLLLEKSEQRVTDNDEVFDIATALTTVFNDIETHGVEEDTDFSKGWMCPLYKKNDRTDISNYRPITVLNSDYKIFTRALTSKLSKAVPDLIHRDQAGFMKGRKIEDQTELIKMIISRCEAQEENGAIVCLDQEKAYDKINHAFLWESMEKFDFPNEFTSTVKHLYQNAETVVILNGEISEPYKVIRGVRQGDPLSCLLFNLAIESLAQMLRDSDLEGFQIKDERERLIATLFADDTTVYLSQNDNFPSLQIILDKWC</sequence>
<dbReference type="InterPro" id="IPR043502">
    <property type="entry name" value="DNA/RNA_pol_sf"/>
</dbReference>
<dbReference type="CDD" id="cd01650">
    <property type="entry name" value="RT_nLTR_like"/>
    <property type="match status" value="1"/>
</dbReference>
<keyword evidence="4" id="KW-1185">Reference proteome</keyword>
<dbReference type="PANTHER" id="PTHR31635">
    <property type="entry name" value="REVERSE TRANSCRIPTASE DOMAIN-CONTAINING PROTEIN-RELATED"/>
    <property type="match status" value="1"/>
</dbReference>
<evidence type="ECO:0000313" key="3">
    <source>
        <dbReference type="EMBL" id="KAF5376898.1"/>
    </source>
</evidence>
<protein>
    <recommendedName>
        <fullName evidence="2">Reverse transcriptase domain-containing protein</fullName>
    </recommendedName>
</protein>
<dbReference type="AlphaFoldDB" id="A0A8H5M0Z8"/>
<feature type="region of interest" description="Disordered" evidence="1">
    <location>
        <begin position="1"/>
        <end position="22"/>
    </location>
</feature>
<gene>
    <name evidence="3" type="ORF">D9615_007205</name>
</gene>
<feature type="domain" description="Reverse transcriptase" evidence="2">
    <location>
        <begin position="109"/>
        <end position="335"/>
    </location>
</feature>
<dbReference type="Pfam" id="PF00078">
    <property type="entry name" value="RVT_1"/>
    <property type="match status" value="1"/>
</dbReference>
<dbReference type="PROSITE" id="PS50878">
    <property type="entry name" value="RT_POL"/>
    <property type="match status" value="1"/>
</dbReference>
<dbReference type="InterPro" id="IPR000477">
    <property type="entry name" value="RT_dom"/>
</dbReference>
<evidence type="ECO:0000313" key="4">
    <source>
        <dbReference type="Proteomes" id="UP000565441"/>
    </source>
</evidence>
<reference evidence="3 4" key="1">
    <citation type="journal article" date="2020" name="ISME J.">
        <title>Uncovering the hidden diversity of litter-decomposition mechanisms in mushroom-forming fungi.</title>
        <authorList>
            <person name="Floudas D."/>
            <person name="Bentzer J."/>
            <person name="Ahren D."/>
            <person name="Johansson T."/>
            <person name="Persson P."/>
            <person name="Tunlid A."/>
        </authorList>
    </citation>
    <scope>NUCLEOTIDE SEQUENCE [LARGE SCALE GENOMIC DNA]</scope>
    <source>
        <strain evidence="3 4">CBS 661.87</strain>
    </source>
</reference>
<evidence type="ECO:0000256" key="1">
    <source>
        <dbReference type="SAM" id="MobiDB-lite"/>
    </source>
</evidence>